<reference evidence="2 3" key="1">
    <citation type="journal article" date="2019" name="Mol. Ecol. Resour.">
        <title>Chromosome-level genome assembly of Triplophysa tibetana, a fish adapted to the harsh high-altitude environment of the Tibetan Plateau.</title>
        <authorList>
            <person name="Yang X."/>
            <person name="Liu H."/>
            <person name="Ma Z."/>
            <person name="Zou Y."/>
            <person name="Zou M."/>
            <person name="Mao Y."/>
            <person name="Li X."/>
            <person name="Wang H."/>
            <person name="Chen T."/>
            <person name="Wang W."/>
            <person name="Yang R."/>
        </authorList>
    </citation>
    <scope>NUCLEOTIDE SEQUENCE [LARGE SCALE GENOMIC DNA]</scope>
    <source>
        <strain evidence="2">TTIB1903HZAU</strain>
        <tissue evidence="2">Muscle</tissue>
    </source>
</reference>
<gene>
    <name evidence="2" type="ORF">E1301_Tti018452</name>
</gene>
<feature type="compositionally biased region" description="Polar residues" evidence="1">
    <location>
        <begin position="124"/>
        <end position="136"/>
    </location>
</feature>
<keyword evidence="3" id="KW-1185">Reference proteome</keyword>
<feature type="compositionally biased region" description="Basic and acidic residues" evidence="1">
    <location>
        <begin position="114"/>
        <end position="123"/>
    </location>
</feature>
<dbReference type="Proteomes" id="UP000324632">
    <property type="component" value="Chromosome 18"/>
</dbReference>
<proteinExistence type="predicted"/>
<evidence type="ECO:0000313" key="2">
    <source>
        <dbReference type="EMBL" id="KAA0708832.1"/>
    </source>
</evidence>
<feature type="region of interest" description="Disordered" evidence="1">
    <location>
        <begin position="1"/>
        <end position="164"/>
    </location>
</feature>
<organism evidence="2 3">
    <name type="scientific">Triplophysa tibetana</name>
    <dbReference type="NCBI Taxonomy" id="1572043"/>
    <lineage>
        <taxon>Eukaryota</taxon>
        <taxon>Metazoa</taxon>
        <taxon>Chordata</taxon>
        <taxon>Craniata</taxon>
        <taxon>Vertebrata</taxon>
        <taxon>Euteleostomi</taxon>
        <taxon>Actinopterygii</taxon>
        <taxon>Neopterygii</taxon>
        <taxon>Teleostei</taxon>
        <taxon>Ostariophysi</taxon>
        <taxon>Cypriniformes</taxon>
        <taxon>Nemacheilidae</taxon>
        <taxon>Triplophysa</taxon>
    </lineage>
</organism>
<evidence type="ECO:0000313" key="3">
    <source>
        <dbReference type="Proteomes" id="UP000324632"/>
    </source>
</evidence>
<comment type="caution">
    <text evidence="2">The sequence shown here is derived from an EMBL/GenBank/DDBJ whole genome shotgun (WGS) entry which is preliminary data.</text>
</comment>
<protein>
    <submittedName>
        <fullName evidence="2">Uncharacterized protein</fullName>
    </submittedName>
</protein>
<feature type="compositionally biased region" description="Polar residues" evidence="1">
    <location>
        <begin position="20"/>
        <end position="37"/>
    </location>
</feature>
<dbReference type="EMBL" id="SOYY01000018">
    <property type="protein sequence ID" value="KAA0708832.1"/>
    <property type="molecule type" value="Genomic_DNA"/>
</dbReference>
<accession>A0A5A9NFR0</accession>
<feature type="compositionally biased region" description="Low complexity" evidence="1">
    <location>
        <begin position="63"/>
        <end position="77"/>
    </location>
</feature>
<feature type="compositionally biased region" description="Polar residues" evidence="1">
    <location>
        <begin position="1"/>
        <end position="12"/>
    </location>
</feature>
<sequence length="189" mass="21124">MEPEIQINSTNVDDYLFASKSPQPGTISQQPTLSNTLPRLRSAVHIPRPPEHSRSKNPKRKSPTSARSSESSSPVSRSLRRDHSTHRSCGPSRYPHQRLNPCTAPNNSPRQRRRDSLQTDHSIRNWTMASLQSSLKSRIGGPHRSAARNRDNTPTLSLTRPPTPDPLIEFSAILPLPFPSPSSLHPLDR</sequence>
<evidence type="ECO:0000256" key="1">
    <source>
        <dbReference type="SAM" id="MobiDB-lite"/>
    </source>
</evidence>
<name>A0A5A9NFR0_9TELE</name>
<dbReference type="AlphaFoldDB" id="A0A5A9NFR0"/>